<dbReference type="Pfam" id="PF01569">
    <property type="entry name" value="PAP2"/>
    <property type="match status" value="1"/>
</dbReference>
<gene>
    <name evidence="3" type="ORF">EGN73_18390</name>
</gene>
<protein>
    <submittedName>
        <fullName evidence="3">Phosphatase PAP2 family protein</fullName>
    </submittedName>
</protein>
<sequence length="159" mass="17879">MVFLTTFIIPALSLITLKLTKNISSLHMREREDRLLPFGMVSAFFLLSTYLFSTKQELDPLIVLAMFLVTACIILLTVLTMFTKISAHMMGVSGLLGFTLFVLIKQPESQLLPLFLCALVLTGAVGSSRLYLNAHTPKEILWGFLVGFSVCFTGMWYWM</sequence>
<reference evidence="3 4" key="1">
    <citation type="journal article" date="2020" name="Syst. Appl. Microbiol.">
        <title>Arthrospiribacter ruber gen. nov., sp. nov., a novel bacterium isolated from Arthrospira cultures.</title>
        <authorList>
            <person name="Waleron M."/>
            <person name="Misztak A."/>
            <person name="Waleron M.M."/>
            <person name="Furmaniak M."/>
            <person name="Mrozik A."/>
            <person name="Waleron K."/>
        </authorList>
    </citation>
    <scope>NUCLEOTIDE SEQUENCE [LARGE SCALE GENOMIC DNA]</scope>
    <source>
        <strain evidence="3 4">DPMB0001</strain>
    </source>
</reference>
<name>A0A951J0F0_9BACT</name>
<dbReference type="InterPro" id="IPR000326">
    <property type="entry name" value="PAP2/HPO"/>
</dbReference>
<comment type="caution">
    <text evidence="3">The sequence shown here is derived from an EMBL/GenBank/DDBJ whole genome shotgun (WGS) entry which is preliminary data.</text>
</comment>
<keyword evidence="1" id="KW-1133">Transmembrane helix</keyword>
<keyword evidence="1" id="KW-0812">Transmembrane</keyword>
<feature type="domain" description="Phosphatidic acid phosphatase type 2/haloperoxidase" evidence="2">
    <location>
        <begin position="86"/>
        <end position="156"/>
    </location>
</feature>
<evidence type="ECO:0000313" key="4">
    <source>
        <dbReference type="Proteomes" id="UP000727490"/>
    </source>
</evidence>
<dbReference type="Proteomes" id="UP000727490">
    <property type="component" value="Unassembled WGS sequence"/>
</dbReference>
<keyword evidence="4" id="KW-1185">Reference proteome</keyword>
<evidence type="ECO:0000259" key="2">
    <source>
        <dbReference type="Pfam" id="PF01569"/>
    </source>
</evidence>
<feature type="transmembrane region" description="Helical" evidence="1">
    <location>
        <begin position="140"/>
        <end position="158"/>
    </location>
</feature>
<dbReference type="EMBL" id="RPHB01000009">
    <property type="protein sequence ID" value="MBW3469769.1"/>
    <property type="molecule type" value="Genomic_DNA"/>
</dbReference>
<feature type="transmembrane region" description="Helical" evidence="1">
    <location>
        <begin position="85"/>
        <end position="104"/>
    </location>
</feature>
<organism evidence="3 4">
    <name type="scientific">Arthrospiribacter ruber</name>
    <dbReference type="NCBI Taxonomy" id="2487934"/>
    <lineage>
        <taxon>Bacteria</taxon>
        <taxon>Pseudomonadati</taxon>
        <taxon>Bacteroidota</taxon>
        <taxon>Cytophagia</taxon>
        <taxon>Cytophagales</taxon>
        <taxon>Cyclobacteriaceae</taxon>
        <taxon>Arthrospiribacter</taxon>
    </lineage>
</organism>
<feature type="transmembrane region" description="Helical" evidence="1">
    <location>
        <begin position="60"/>
        <end position="79"/>
    </location>
</feature>
<keyword evidence="1" id="KW-0472">Membrane</keyword>
<proteinExistence type="predicted"/>
<feature type="transmembrane region" description="Helical" evidence="1">
    <location>
        <begin position="36"/>
        <end position="53"/>
    </location>
</feature>
<evidence type="ECO:0000313" key="3">
    <source>
        <dbReference type="EMBL" id="MBW3469769.1"/>
    </source>
</evidence>
<dbReference type="AlphaFoldDB" id="A0A951J0F0"/>
<feature type="transmembrane region" description="Helical" evidence="1">
    <location>
        <begin position="111"/>
        <end position="134"/>
    </location>
</feature>
<accession>A0A951J0F0</accession>
<evidence type="ECO:0000256" key="1">
    <source>
        <dbReference type="SAM" id="Phobius"/>
    </source>
</evidence>